<dbReference type="InterPro" id="IPR043502">
    <property type="entry name" value="DNA/RNA_pol_sf"/>
</dbReference>
<gene>
    <name evidence="3" type="ORF">UTRI_10099</name>
</gene>
<dbReference type="PANTHER" id="PTHR24559">
    <property type="entry name" value="TRANSPOSON TY3-I GAG-POL POLYPROTEIN"/>
    <property type="match status" value="1"/>
</dbReference>
<dbReference type="Pfam" id="PF00078">
    <property type="entry name" value="RVT_1"/>
    <property type="match status" value="1"/>
</dbReference>
<feature type="domain" description="Reverse transcriptase" evidence="2">
    <location>
        <begin position="2"/>
        <end position="181"/>
    </location>
</feature>
<organism evidence="3 4">
    <name type="scientific">Ustilago trichophora</name>
    <dbReference type="NCBI Taxonomy" id="86804"/>
    <lineage>
        <taxon>Eukaryota</taxon>
        <taxon>Fungi</taxon>
        <taxon>Dikarya</taxon>
        <taxon>Basidiomycota</taxon>
        <taxon>Ustilaginomycotina</taxon>
        <taxon>Ustilaginomycetes</taxon>
        <taxon>Ustilaginales</taxon>
        <taxon>Ustilaginaceae</taxon>
        <taxon>Ustilago</taxon>
    </lineage>
</organism>
<dbReference type="AlphaFoldDB" id="A0A5C3E3N0"/>
<evidence type="ECO:0000259" key="2">
    <source>
        <dbReference type="PROSITE" id="PS50878"/>
    </source>
</evidence>
<dbReference type="InterPro" id="IPR041577">
    <property type="entry name" value="RT_RNaseH_2"/>
</dbReference>
<name>A0A5C3E3N0_9BASI</name>
<feature type="region of interest" description="Disordered" evidence="1">
    <location>
        <begin position="339"/>
        <end position="359"/>
    </location>
</feature>
<dbReference type="Pfam" id="PF17919">
    <property type="entry name" value="RT_RNaseH_2"/>
    <property type="match status" value="1"/>
</dbReference>
<dbReference type="Gene3D" id="3.10.10.10">
    <property type="entry name" value="HIV Type 1 Reverse Transcriptase, subunit A, domain 1"/>
    <property type="match status" value="1"/>
</dbReference>
<evidence type="ECO:0000313" key="4">
    <source>
        <dbReference type="Proteomes" id="UP000324022"/>
    </source>
</evidence>
<accession>A0A5C3E3N0</accession>
<evidence type="ECO:0000313" key="3">
    <source>
        <dbReference type="EMBL" id="SPO25313.1"/>
    </source>
</evidence>
<sequence length="381" mass="42680">MEANRFICPSSSQAAAPLLFVPKKDGCLRLCVDYQALNAITVKDHYPIPLISKHLDHLATAKVFTKLDLKGAYNLLRIAPGHEWKTAFRTCYNSYEYLVMPFGLCNAPATFQRLMNHVLSDLLDVSVIVYLDDILIFSEDAQGHPHHVRQVIKRLCRHQLYCNPDKCLFSTAKVEFLGYVVSPEGISMDSSKVSTVLEWPLPASIQQIQVFLGFANFYRRFIQHYSCIAAPLTDLLKGAPLGKIMLLPEAVAAFEKLKQAFTKAPILKHFAPDLPTVLETDASDVLGLLPNPFVWAQVILSPKQRAVGVRRIGSDPTDQFCIDWLRRRVRCDRFGQTTDQLSVASPPAPTTPFKRHYRSTRLPSGTSSHLLLSSLSVNLSC</sequence>
<dbReference type="PROSITE" id="PS50878">
    <property type="entry name" value="RT_POL"/>
    <property type="match status" value="1"/>
</dbReference>
<dbReference type="SUPFAM" id="SSF56672">
    <property type="entry name" value="DNA/RNA polymerases"/>
    <property type="match status" value="1"/>
</dbReference>
<proteinExistence type="predicted"/>
<dbReference type="OrthoDB" id="3250101at2759"/>
<dbReference type="FunFam" id="3.30.70.270:FF:000020">
    <property type="entry name" value="Transposon Tf2-6 polyprotein-like Protein"/>
    <property type="match status" value="1"/>
</dbReference>
<dbReference type="InterPro" id="IPR053134">
    <property type="entry name" value="RNA-dir_DNA_polymerase"/>
</dbReference>
<evidence type="ECO:0000256" key="1">
    <source>
        <dbReference type="SAM" id="MobiDB-lite"/>
    </source>
</evidence>
<dbReference type="Gene3D" id="3.30.70.270">
    <property type="match status" value="2"/>
</dbReference>
<dbReference type="EMBL" id="OOIN01000011">
    <property type="protein sequence ID" value="SPO25313.1"/>
    <property type="molecule type" value="Genomic_DNA"/>
</dbReference>
<reference evidence="3 4" key="1">
    <citation type="submission" date="2018-03" db="EMBL/GenBank/DDBJ databases">
        <authorList>
            <person name="Guldener U."/>
        </authorList>
    </citation>
    <scope>NUCLEOTIDE SEQUENCE [LARGE SCALE GENOMIC DNA]</scope>
    <source>
        <strain evidence="3 4">NBRC100155</strain>
    </source>
</reference>
<dbReference type="InterPro" id="IPR000477">
    <property type="entry name" value="RT_dom"/>
</dbReference>
<keyword evidence="4" id="KW-1185">Reference proteome</keyword>
<dbReference type="CDD" id="cd01647">
    <property type="entry name" value="RT_LTR"/>
    <property type="match status" value="1"/>
</dbReference>
<protein>
    <recommendedName>
        <fullName evidence="2">Reverse transcriptase domain-containing protein</fullName>
    </recommendedName>
</protein>
<dbReference type="PANTHER" id="PTHR24559:SF440">
    <property type="entry name" value="RIBONUCLEASE H"/>
    <property type="match status" value="1"/>
</dbReference>
<dbReference type="Proteomes" id="UP000324022">
    <property type="component" value="Unassembled WGS sequence"/>
</dbReference>
<dbReference type="InterPro" id="IPR043128">
    <property type="entry name" value="Rev_trsase/Diguanyl_cyclase"/>
</dbReference>